<keyword evidence="2 3" id="KW-0143">Chaperone</keyword>
<proteinExistence type="inferred from homology"/>
<dbReference type="InterPro" id="IPR004226">
    <property type="entry name" value="TBCA"/>
</dbReference>
<dbReference type="OrthoDB" id="296187at2759"/>
<dbReference type="PANTHER" id="PTHR21500">
    <property type="entry name" value="TUBULIN-SPECIFIC CHAPERONE A"/>
    <property type="match status" value="1"/>
</dbReference>
<comment type="similarity">
    <text evidence="1 3">Belongs to the TBCA family.</text>
</comment>
<dbReference type="Gene3D" id="1.20.58.90">
    <property type="match status" value="1"/>
</dbReference>
<dbReference type="GO" id="GO:0005874">
    <property type="term" value="C:microtubule"/>
    <property type="evidence" value="ECO:0007669"/>
    <property type="project" value="UniProtKB-KW"/>
</dbReference>
<keyword evidence="3" id="KW-0963">Cytoplasm</keyword>
<dbReference type="InterPro" id="IPR036126">
    <property type="entry name" value="TBCA_sf"/>
</dbReference>
<dbReference type="GO" id="GO:0048487">
    <property type="term" value="F:beta-tubulin binding"/>
    <property type="evidence" value="ECO:0007669"/>
    <property type="project" value="InterPro"/>
</dbReference>
<protein>
    <recommendedName>
        <fullName evidence="3">Tubulin-specific chaperone A</fullName>
    </recommendedName>
</protein>
<dbReference type="STRING" id="1392247.A0A3N4KPV2"/>
<comment type="subunit">
    <text evidence="3">Supercomplex made of cofactors A to E. Cofactors A and D function by capturing and stabilizing tubulin in a quasi-native conformation. Cofactor E binds to the cofactor D-tubulin complex; interaction with cofactor C then causes the release of tubulin polypeptides that are committed to the native state.</text>
</comment>
<gene>
    <name evidence="4" type="ORF">P167DRAFT_546280</name>
</gene>
<evidence type="ECO:0000313" key="4">
    <source>
        <dbReference type="EMBL" id="RPB11459.1"/>
    </source>
</evidence>
<dbReference type="InParanoid" id="A0A3N4KPV2"/>
<dbReference type="AlphaFoldDB" id="A0A3N4KPV2"/>
<dbReference type="GO" id="GO:0005829">
    <property type="term" value="C:cytosol"/>
    <property type="evidence" value="ECO:0007669"/>
    <property type="project" value="TreeGrafter"/>
</dbReference>
<evidence type="ECO:0000256" key="3">
    <source>
        <dbReference type="RuleBase" id="RU364030"/>
    </source>
</evidence>
<dbReference type="EMBL" id="ML119135">
    <property type="protein sequence ID" value="RPB11459.1"/>
    <property type="molecule type" value="Genomic_DNA"/>
</dbReference>
<sequence>MPPPSALAIKTSSVIRLVKEEASYHKEAAQQKAQVEKLEADGADEYELRQPKKALEETLVMAPAVRKRLASSLELLQMALDDASEAETAEAKEKAAKALEDGRKVLKEYGEYE</sequence>
<reference evidence="4 5" key="1">
    <citation type="journal article" date="2018" name="Nat. Ecol. Evol.">
        <title>Pezizomycetes genomes reveal the molecular basis of ectomycorrhizal truffle lifestyle.</title>
        <authorList>
            <person name="Murat C."/>
            <person name="Payen T."/>
            <person name="Noel B."/>
            <person name="Kuo A."/>
            <person name="Morin E."/>
            <person name="Chen J."/>
            <person name="Kohler A."/>
            <person name="Krizsan K."/>
            <person name="Balestrini R."/>
            <person name="Da Silva C."/>
            <person name="Montanini B."/>
            <person name="Hainaut M."/>
            <person name="Levati E."/>
            <person name="Barry K.W."/>
            <person name="Belfiori B."/>
            <person name="Cichocki N."/>
            <person name="Clum A."/>
            <person name="Dockter R.B."/>
            <person name="Fauchery L."/>
            <person name="Guy J."/>
            <person name="Iotti M."/>
            <person name="Le Tacon F."/>
            <person name="Lindquist E.A."/>
            <person name="Lipzen A."/>
            <person name="Malagnac F."/>
            <person name="Mello A."/>
            <person name="Molinier V."/>
            <person name="Miyauchi S."/>
            <person name="Poulain J."/>
            <person name="Riccioni C."/>
            <person name="Rubini A."/>
            <person name="Sitrit Y."/>
            <person name="Splivallo R."/>
            <person name="Traeger S."/>
            <person name="Wang M."/>
            <person name="Zifcakova L."/>
            <person name="Wipf D."/>
            <person name="Zambonelli A."/>
            <person name="Paolocci F."/>
            <person name="Nowrousian M."/>
            <person name="Ottonello S."/>
            <person name="Baldrian P."/>
            <person name="Spatafora J.W."/>
            <person name="Henrissat B."/>
            <person name="Nagy L.G."/>
            <person name="Aury J.M."/>
            <person name="Wincker P."/>
            <person name="Grigoriev I.V."/>
            <person name="Bonfante P."/>
            <person name="Martin F.M."/>
        </authorList>
    </citation>
    <scope>NUCLEOTIDE SEQUENCE [LARGE SCALE GENOMIC DNA]</scope>
    <source>
        <strain evidence="4 5">CCBAS932</strain>
    </source>
</reference>
<comment type="subcellular location">
    <subcellularLocation>
        <location evidence="3">Cytoplasm</location>
        <location evidence="3">Cytoskeleton</location>
    </subcellularLocation>
</comment>
<dbReference type="GO" id="GO:0007023">
    <property type="term" value="P:post-chaperonin tubulin folding pathway"/>
    <property type="evidence" value="ECO:0007669"/>
    <property type="project" value="UniProtKB-UniRule"/>
</dbReference>
<keyword evidence="3" id="KW-0493">Microtubule</keyword>
<dbReference type="SUPFAM" id="SSF46988">
    <property type="entry name" value="Tubulin chaperone cofactor A"/>
    <property type="match status" value="1"/>
</dbReference>
<accession>A0A3N4KPV2</accession>
<keyword evidence="5" id="KW-1185">Reference proteome</keyword>
<dbReference type="Proteomes" id="UP000277580">
    <property type="component" value="Unassembled WGS sequence"/>
</dbReference>
<dbReference type="PANTHER" id="PTHR21500:SF0">
    <property type="entry name" value="TUBULIN-SPECIFIC CHAPERONE A"/>
    <property type="match status" value="1"/>
</dbReference>
<name>A0A3N4KPV2_9PEZI</name>
<dbReference type="Pfam" id="PF02970">
    <property type="entry name" value="TBCA"/>
    <property type="match status" value="1"/>
</dbReference>
<evidence type="ECO:0000256" key="1">
    <source>
        <dbReference type="ARBA" id="ARBA00006806"/>
    </source>
</evidence>
<keyword evidence="3" id="KW-0206">Cytoskeleton</keyword>
<organism evidence="4 5">
    <name type="scientific">Morchella conica CCBAS932</name>
    <dbReference type="NCBI Taxonomy" id="1392247"/>
    <lineage>
        <taxon>Eukaryota</taxon>
        <taxon>Fungi</taxon>
        <taxon>Dikarya</taxon>
        <taxon>Ascomycota</taxon>
        <taxon>Pezizomycotina</taxon>
        <taxon>Pezizomycetes</taxon>
        <taxon>Pezizales</taxon>
        <taxon>Morchellaceae</taxon>
        <taxon>Morchella</taxon>
    </lineage>
</organism>
<evidence type="ECO:0000256" key="2">
    <source>
        <dbReference type="ARBA" id="ARBA00023186"/>
    </source>
</evidence>
<dbReference type="GO" id="GO:0007021">
    <property type="term" value="P:tubulin complex assembly"/>
    <property type="evidence" value="ECO:0007669"/>
    <property type="project" value="UniProtKB-UniRule"/>
</dbReference>
<evidence type="ECO:0000313" key="5">
    <source>
        <dbReference type="Proteomes" id="UP000277580"/>
    </source>
</evidence>